<organism evidence="6 7">
    <name type="scientific">Thermococcus sibiricus</name>
    <dbReference type="NCBI Taxonomy" id="172049"/>
    <lineage>
        <taxon>Archaea</taxon>
        <taxon>Methanobacteriati</taxon>
        <taxon>Methanobacteriota</taxon>
        <taxon>Thermococci</taxon>
        <taxon>Thermococcales</taxon>
        <taxon>Thermococcaceae</taxon>
        <taxon>Thermococcus</taxon>
    </lineage>
</organism>
<sequence length="272" mass="31032">MVSEEIRMIAEQYDIDLSKIKGSGVNGEVTLEDLEKYIREHFFPKVREERKVFGIRKVIADRLSKSYREAVHVTLNMETEMDNLIQMRKKLTEKLGEKPSYTVLMLKCIAKAIREFIEINATMEKEKIVIYDNVNINVAVDSPIGLITPVIRNVDKKNLKELLKDYADIVERAKKGSLKEKDFVGGTFTITNLGMFGVDSFTPIINPPQIAILGLNRITQKPVIKNGETKVASVMVLSLTFDHRAIDGAPAARFLERVKYYLEHPEKVFEVE</sequence>
<accession>A0A101EMF8</accession>
<evidence type="ECO:0000256" key="3">
    <source>
        <dbReference type="ARBA" id="ARBA00022679"/>
    </source>
</evidence>
<evidence type="ECO:0000313" key="7">
    <source>
        <dbReference type="Proteomes" id="UP000053911"/>
    </source>
</evidence>
<dbReference type="SUPFAM" id="SSF47005">
    <property type="entry name" value="Peripheral subunit-binding domain of 2-oxo acid dehydrogenase complex"/>
    <property type="match status" value="1"/>
</dbReference>
<dbReference type="InterPro" id="IPR050743">
    <property type="entry name" value="2-oxoacid_DH_E2_comp"/>
</dbReference>
<dbReference type="GO" id="GO:0031405">
    <property type="term" value="F:lipoic acid binding"/>
    <property type="evidence" value="ECO:0007669"/>
    <property type="project" value="TreeGrafter"/>
</dbReference>
<feature type="domain" description="Peripheral subunit-binding (PSBD)" evidence="5">
    <location>
        <begin position="1"/>
        <end position="38"/>
    </location>
</feature>
<keyword evidence="3 6" id="KW-0808">Transferase</keyword>
<dbReference type="Pfam" id="PF00198">
    <property type="entry name" value="2-oxoacid_dh"/>
    <property type="match status" value="1"/>
</dbReference>
<dbReference type="PATRIC" id="fig|172049.5.peg.1446"/>
<evidence type="ECO:0000256" key="1">
    <source>
        <dbReference type="ARBA" id="ARBA00001938"/>
    </source>
</evidence>
<comment type="caution">
    <text evidence="6">The sequence shown here is derived from an EMBL/GenBank/DDBJ whole genome shotgun (WGS) entry which is preliminary data.</text>
</comment>
<protein>
    <submittedName>
        <fullName evidence="6">Dihydrolipoyllysine-residue acetyltransferase component of pyruvatedehydrogenase complex (E2)</fullName>
    </submittedName>
</protein>
<dbReference type="Proteomes" id="UP000053911">
    <property type="component" value="Unassembled WGS sequence"/>
</dbReference>
<keyword evidence="6" id="KW-0670">Pyruvate</keyword>
<gene>
    <name evidence="6" type="ORF">XD54_0673</name>
</gene>
<dbReference type="InterPro" id="IPR004167">
    <property type="entry name" value="PSBD"/>
</dbReference>
<dbReference type="InterPro" id="IPR023213">
    <property type="entry name" value="CAT-like_dom_sf"/>
</dbReference>
<evidence type="ECO:0000256" key="4">
    <source>
        <dbReference type="ARBA" id="ARBA00023315"/>
    </source>
</evidence>
<dbReference type="GO" id="GO:0005737">
    <property type="term" value="C:cytoplasm"/>
    <property type="evidence" value="ECO:0007669"/>
    <property type="project" value="TreeGrafter"/>
</dbReference>
<evidence type="ECO:0000313" key="6">
    <source>
        <dbReference type="EMBL" id="KUK18057.1"/>
    </source>
</evidence>
<dbReference type="PANTHER" id="PTHR43178:SF5">
    <property type="entry name" value="LIPOAMIDE ACYLTRANSFERASE COMPONENT OF BRANCHED-CHAIN ALPHA-KETO ACID DEHYDROGENASE COMPLEX, MITOCHONDRIAL"/>
    <property type="match status" value="1"/>
</dbReference>
<evidence type="ECO:0000259" key="5">
    <source>
        <dbReference type="PROSITE" id="PS51826"/>
    </source>
</evidence>
<comment type="cofactor">
    <cofactor evidence="1">
        <name>(R)-lipoate</name>
        <dbReference type="ChEBI" id="CHEBI:83088"/>
    </cofactor>
</comment>
<dbReference type="InterPro" id="IPR001078">
    <property type="entry name" value="2-oxoacid_DH_actylTfrase"/>
</dbReference>
<reference evidence="7" key="1">
    <citation type="journal article" date="2015" name="MBio">
        <title>Genome-Resolved Metagenomic Analysis Reveals Roles for Candidate Phyla and Other Microbial Community Members in Biogeochemical Transformations in Oil Reservoirs.</title>
        <authorList>
            <person name="Hu P."/>
            <person name="Tom L."/>
            <person name="Singh A."/>
            <person name="Thomas B.C."/>
            <person name="Baker B.J."/>
            <person name="Piceno Y.M."/>
            <person name="Andersen G.L."/>
            <person name="Banfield J.F."/>
        </authorList>
    </citation>
    <scope>NUCLEOTIDE SEQUENCE [LARGE SCALE GENOMIC DNA]</scope>
</reference>
<dbReference type="EMBL" id="LGFD01000009">
    <property type="protein sequence ID" value="KUK18057.1"/>
    <property type="molecule type" value="Genomic_DNA"/>
</dbReference>
<dbReference type="Pfam" id="PF02817">
    <property type="entry name" value="E3_binding"/>
    <property type="match status" value="1"/>
</dbReference>
<dbReference type="Gene3D" id="3.30.559.10">
    <property type="entry name" value="Chloramphenicol acetyltransferase-like domain"/>
    <property type="match status" value="1"/>
</dbReference>
<dbReference type="Gene3D" id="4.10.320.10">
    <property type="entry name" value="E3-binding domain"/>
    <property type="match status" value="1"/>
</dbReference>
<proteinExistence type="inferred from homology"/>
<dbReference type="InterPro" id="IPR036625">
    <property type="entry name" value="E3-bd_dom_sf"/>
</dbReference>
<evidence type="ECO:0000256" key="2">
    <source>
        <dbReference type="ARBA" id="ARBA00007317"/>
    </source>
</evidence>
<dbReference type="RefSeq" id="WP_283217406.1">
    <property type="nucleotide sequence ID" value="NZ_LGFD01000009.1"/>
</dbReference>
<dbReference type="PROSITE" id="PS51826">
    <property type="entry name" value="PSBD"/>
    <property type="match status" value="1"/>
</dbReference>
<comment type="similarity">
    <text evidence="2">Belongs to the 2-oxoacid dehydrogenase family.</text>
</comment>
<keyword evidence="4" id="KW-0012">Acyltransferase</keyword>
<dbReference type="SUPFAM" id="SSF52777">
    <property type="entry name" value="CoA-dependent acyltransferases"/>
    <property type="match status" value="1"/>
</dbReference>
<dbReference type="AlphaFoldDB" id="A0A101EMF8"/>
<dbReference type="PANTHER" id="PTHR43178">
    <property type="entry name" value="DIHYDROLIPOAMIDE ACETYLTRANSFERASE COMPONENT OF PYRUVATE DEHYDROGENASE COMPLEX"/>
    <property type="match status" value="1"/>
</dbReference>
<dbReference type="GO" id="GO:0016407">
    <property type="term" value="F:acetyltransferase activity"/>
    <property type="evidence" value="ECO:0007669"/>
    <property type="project" value="TreeGrafter"/>
</dbReference>
<name>A0A101EMF8_9EURY</name>